<dbReference type="Proteomes" id="UP000246464">
    <property type="component" value="Chromosome 2"/>
</dbReference>
<name>A0A2U9B027_SCOMX</name>
<dbReference type="GO" id="GO:0005634">
    <property type="term" value="C:nucleus"/>
    <property type="evidence" value="ECO:0007669"/>
    <property type="project" value="TreeGrafter"/>
</dbReference>
<evidence type="ECO:0000256" key="2">
    <source>
        <dbReference type="ARBA" id="ARBA00022737"/>
    </source>
</evidence>
<dbReference type="PANTHER" id="PTHR24403:SF105">
    <property type="entry name" value="ZINC FINGER PROTEIN 2-LIKE ISOFORM X1"/>
    <property type="match status" value="1"/>
</dbReference>
<feature type="domain" description="C2H2-type" evidence="7">
    <location>
        <begin position="405"/>
        <end position="432"/>
    </location>
</feature>
<dbReference type="Gene3D" id="3.30.160.60">
    <property type="entry name" value="Classic Zinc Finger"/>
    <property type="match status" value="2"/>
</dbReference>
<dbReference type="EMBL" id="CP026244">
    <property type="protein sequence ID" value="AWO97236.1"/>
    <property type="molecule type" value="Genomic_DNA"/>
</dbReference>
<evidence type="ECO:0000313" key="8">
    <source>
        <dbReference type="EMBL" id="AWO97236.1"/>
    </source>
</evidence>
<evidence type="ECO:0000256" key="1">
    <source>
        <dbReference type="ARBA" id="ARBA00022723"/>
    </source>
</evidence>
<dbReference type="AlphaFoldDB" id="A0A2U9B027"/>
<feature type="compositionally biased region" description="Polar residues" evidence="6">
    <location>
        <begin position="63"/>
        <end position="75"/>
    </location>
</feature>
<evidence type="ECO:0000256" key="4">
    <source>
        <dbReference type="ARBA" id="ARBA00022833"/>
    </source>
</evidence>
<dbReference type="SUPFAM" id="SSF57667">
    <property type="entry name" value="beta-beta-alpha zinc fingers"/>
    <property type="match status" value="1"/>
</dbReference>
<evidence type="ECO:0000256" key="6">
    <source>
        <dbReference type="SAM" id="MobiDB-lite"/>
    </source>
</evidence>
<keyword evidence="2" id="KW-0677">Repeat</keyword>
<reference evidence="8 9" key="1">
    <citation type="submission" date="2017-12" db="EMBL/GenBank/DDBJ databases">
        <title>Integrating genomic resources of turbot (Scophthalmus maximus) in depth evaluation of genetic and physical mapping variation across individuals.</title>
        <authorList>
            <person name="Martinez P."/>
        </authorList>
    </citation>
    <scope>NUCLEOTIDE SEQUENCE [LARGE SCALE GENOMIC DNA]</scope>
</reference>
<keyword evidence="3 5" id="KW-0863">Zinc-finger</keyword>
<dbReference type="PANTHER" id="PTHR24403">
    <property type="entry name" value="ZINC FINGER PROTEIN"/>
    <property type="match status" value="1"/>
</dbReference>
<keyword evidence="4" id="KW-0862">Zinc</keyword>
<evidence type="ECO:0000256" key="3">
    <source>
        <dbReference type="ARBA" id="ARBA00022771"/>
    </source>
</evidence>
<feature type="region of interest" description="Disordered" evidence="6">
    <location>
        <begin position="12"/>
        <end position="75"/>
    </location>
</feature>
<organism evidence="8 9">
    <name type="scientific">Scophthalmus maximus</name>
    <name type="common">Turbot</name>
    <name type="synonym">Psetta maxima</name>
    <dbReference type="NCBI Taxonomy" id="52904"/>
    <lineage>
        <taxon>Eukaryota</taxon>
        <taxon>Metazoa</taxon>
        <taxon>Chordata</taxon>
        <taxon>Craniata</taxon>
        <taxon>Vertebrata</taxon>
        <taxon>Euteleostomi</taxon>
        <taxon>Actinopterygii</taxon>
        <taxon>Neopterygii</taxon>
        <taxon>Teleostei</taxon>
        <taxon>Neoteleostei</taxon>
        <taxon>Acanthomorphata</taxon>
        <taxon>Carangaria</taxon>
        <taxon>Pleuronectiformes</taxon>
        <taxon>Pleuronectoidei</taxon>
        <taxon>Scophthalmidae</taxon>
        <taxon>Scophthalmus</taxon>
    </lineage>
</organism>
<evidence type="ECO:0000256" key="5">
    <source>
        <dbReference type="PROSITE-ProRule" id="PRU00042"/>
    </source>
</evidence>
<protein>
    <submittedName>
        <fullName evidence="8">Putative zinc finger protein 827-like</fullName>
    </submittedName>
</protein>
<keyword evidence="9" id="KW-1185">Reference proteome</keyword>
<dbReference type="SMART" id="SM00355">
    <property type="entry name" value="ZnF_C2H2"/>
    <property type="match status" value="4"/>
</dbReference>
<dbReference type="InterPro" id="IPR013087">
    <property type="entry name" value="Znf_C2H2_type"/>
</dbReference>
<proteinExistence type="predicted"/>
<evidence type="ECO:0000259" key="7">
    <source>
        <dbReference type="PROSITE" id="PS50157"/>
    </source>
</evidence>
<evidence type="ECO:0000313" key="9">
    <source>
        <dbReference type="Proteomes" id="UP000246464"/>
    </source>
</evidence>
<sequence length="502" mass="55038">MASDLLIRLSEATQKAQVHPGSQAEAEPQRLEVPLEVRGGQQDEPGLALSPDGPGASPEPPSLTHTPDGNTAAATDTLASELLRQLAERQEVNCPGVRVKEEEEPVEVDAMVVCDLVRDRPAAKETSSSSPEGASRHRFTITPVERDLGGNKAAAQSHPGAQLAEPRLSALKMEDSFFNGDCQSASSKTSDSVAGKFQFRVKMEEDDVSRTRMTEQLLSGAKMEDQFLFKAKLAERPFSAAKTGNRFLSGVKTENGLLPGAKLADRVLLSRAKTEEQLFFGAKMEDQCLRAVLWQDMSVNLASTLLHQLSETQTCHSRSQTTGYFYRCHVCGFETEGCGLFQSHMTGHRQWERASFSLHCCACDNSTNQEAEMRAHADTHARGDTAVGGGELLVHFQGHRQGNQYRCDRCGHLTRTANKLVEHVRVHTGERPFTCHLCPYSAKRRDSLRLHCKVKHAAAAALVNGNAAADAPGDVHTHRSNPALKNPLVLHRKRKDMETAFM</sequence>
<accession>A0A2U9B027</accession>
<gene>
    <name evidence="8" type="ORF">SMAX5B_004440</name>
</gene>
<dbReference type="InterPro" id="IPR036236">
    <property type="entry name" value="Znf_C2H2_sf"/>
</dbReference>
<dbReference type="GO" id="GO:0045944">
    <property type="term" value="P:positive regulation of transcription by RNA polymerase II"/>
    <property type="evidence" value="ECO:0007669"/>
    <property type="project" value="TreeGrafter"/>
</dbReference>
<dbReference type="InterPro" id="IPR050688">
    <property type="entry name" value="Zinc_finger/UBP_domain"/>
</dbReference>
<dbReference type="PROSITE" id="PS50157">
    <property type="entry name" value="ZINC_FINGER_C2H2_2"/>
    <property type="match status" value="1"/>
</dbReference>
<keyword evidence="1" id="KW-0479">Metal-binding</keyword>
<dbReference type="GO" id="GO:0008270">
    <property type="term" value="F:zinc ion binding"/>
    <property type="evidence" value="ECO:0007669"/>
    <property type="project" value="UniProtKB-KW"/>
</dbReference>